<name>X1DRI0_9ZZZZ</name>
<dbReference type="AlphaFoldDB" id="X1DRI0"/>
<sequence length="216" mass="22639">MSKFIDKLSLVSQAGLQPMGFRAVQGVPQKPRMLLVASLAQVDVDRLADGVAGADAGLLQIPKPSSGVKTLKQVCQAVPDIPWGGWLKEISRGGVGQMVEAGGDFVVFPAASASLEILQDEKLGKILEVEPSLEPGLLKAIDDLPVDAVLVAGEQGKDHFITWHHLMLFRRCANLLTKPLLVSVPSDVAAGELQALWEAGVGGVVVEAGIEPPGGS</sequence>
<reference evidence="1" key="1">
    <citation type="journal article" date="2014" name="Front. Microbiol.">
        <title>High frequency of phylogenetically diverse reductive dehalogenase-homologous genes in deep subseafloor sedimentary metagenomes.</title>
        <authorList>
            <person name="Kawai M."/>
            <person name="Futagami T."/>
            <person name="Toyoda A."/>
            <person name="Takaki Y."/>
            <person name="Nishi S."/>
            <person name="Hori S."/>
            <person name="Arai W."/>
            <person name="Tsubouchi T."/>
            <person name="Morono Y."/>
            <person name="Uchiyama I."/>
            <person name="Ito T."/>
            <person name="Fujiyama A."/>
            <person name="Inagaki F."/>
            <person name="Takami H."/>
        </authorList>
    </citation>
    <scope>NUCLEOTIDE SEQUENCE</scope>
    <source>
        <strain evidence="1">Expedition CK06-06</strain>
    </source>
</reference>
<gene>
    <name evidence="1" type="ORF">S01H4_55618</name>
</gene>
<protein>
    <submittedName>
        <fullName evidence="1">Uncharacterized protein</fullName>
    </submittedName>
</protein>
<evidence type="ECO:0000313" key="1">
    <source>
        <dbReference type="EMBL" id="GAH07569.1"/>
    </source>
</evidence>
<organism evidence="1">
    <name type="scientific">marine sediment metagenome</name>
    <dbReference type="NCBI Taxonomy" id="412755"/>
    <lineage>
        <taxon>unclassified sequences</taxon>
        <taxon>metagenomes</taxon>
        <taxon>ecological metagenomes</taxon>
    </lineage>
</organism>
<proteinExistence type="predicted"/>
<dbReference type="InterPro" id="IPR011060">
    <property type="entry name" value="RibuloseP-bd_barrel"/>
</dbReference>
<dbReference type="SUPFAM" id="SSF51366">
    <property type="entry name" value="Ribulose-phoshate binding barrel"/>
    <property type="match status" value="1"/>
</dbReference>
<accession>X1DRI0</accession>
<feature type="non-terminal residue" evidence="1">
    <location>
        <position position="216"/>
    </location>
</feature>
<comment type="caution">
    <text evidence="1">The sequence shown here is derived from an EMBL/GenBank/DDBJ whole genome shotgun (WGS) entry which is preliminary data.</text>
</comment>
<dbReference type="EMBL" id="BART01032118">
    <property type="protein sequence ID" value="GAH07569.1"/>
    <property type="molecule type" value="Genomic_DNA"/>
</dbReference>